<protein>
    <submittedName>
        <fullName evidence="2">Uncharacterized protein LOC106813766</fullName>
    </submittedName>
</protein>
<proteinExistence type="predicted"/>
<keyword evidence="1" id="KW-1185">Reference proteome</keyword>
<dbReference type="PANTHER" id="PTHR47510">
    <property type="entry name" value="REVERSE TRANSCRIPTASE DOMAIN-CONTAINING PROTEIN"/>
    <property type="match status" value="1"/>
</dbReference>
<dbReference type="Proteomes" id="UP000695022">
    <property type="component" value="Unplaced"/>
</dbReference>
<dbReference type="SUPFAM" id="SSF56219">
    <property type="entry name" value="DNase I-like"/>
    <property type="match status" value="1"/>
</dbReference>
<dbReference type="Gene3D" id="3.60.10.10">
    <property type="entry name" value="Endonuclease/exonuclease/phosphatase"/>
    <property type="match status" value="1"/>
</dbReference>
<dbReference type="PANTHER" id="PTHR47510:SF3">
    <property type="entry name" value="ENDO_EXONUCLEASE_PHOSPHATASE DOMAIN-CONTAINING PROTEIN"/>
    <property type="match status" value="1"/>
</dbReference>
<organism evidence="1 2">
    <name type="scientific">Priapulus caudatus</name>
    <name type="common">Priapulid worm</name>
    <dbReference type="NCBI Taxonomy" id="37621"/>
    <lineage>
        <taxon>Eukaryota</taxon>
        <taxon>Metazoa</taxon>
        <taxon>Ecdysozoa</taxon>
        <taxon>Scalidophora</taxon>
        <taxon>Priapulida</taxon>
        <taxon>Priapulimorpha</taxon>
        <taxon>Priapulimorphida</taxon>
        <taxon>Priapulidae</taxon>
        <taxon>Priapulus</taxon>
    </lineage>
</organism>
<name>A0ABM1EMQ2_PRICU</name>
<dbReference type="InterPro" id="IPR036691">
    <property type="entry name" value="Endo/exonu/phosph_ase_sf"/>
</dbReference>
<reference evidence="2" key="1">
    <citation type="submission" date="2025-08" db="UniProtKB">
        <authorList>
            <consortium name="RefSeq"/>
        </authorList>
    </citation>
    <scope>IDENTIFICATION</scope>
</reference>
<dbReference type="RefSeq" id="XP_014673473.1">
    <property type="nucleotide sequence ID" value="XM_014817987.1"/>
</dbReference>
<dbReference type="GeneID" id="106813766"/>
<accession>A0ABM1EMQ2</accession>
<gene>
    <name evidence="2" type="primary">LOC106813766</name>
</gene>
<evidence type="ECO:0000313" key="2">
    <source>
        <dbReference type="RefSeq" id="XP_014673473.1"/>
    </source>
</evidence>
<evidence type="ECO:0000313" key="1">
    <source>
        <dbReference type="Proteomes" id="UP000695022"/>
    </source>
</evidence>
<sequence>MVTDVLYQKLVDVLAIGESKIDASFPDAQFCVEGYRLYRRDRTTTGGGVMVYVRADIPSRRIKRGEPKTVEALNIELVINNKKWLMMAAYKTPTMANRTFSEDIITSLDTSMQHHENLLLIGDLNFDMLRPEKSQTLKDICDVFDLANLIKTPTCFTKNCDPSLVDVILTNRYRSFKKSMSCDIGLSDCHHIIACVMKCKIKPRSQTQIRYRCFKNLDESELVGDVGRAPLHVAHVFDDIDDVYWAHGVMLGEVIDRHIPIKVKKTREKTAPFMNGELKKAINFKKKLWRIFLKCKSKKNWENFRIQRNKVTKLKRESVNTYFMERCAGGPKSRDFWPTIKPFLSKGASSGEDVCLLENQTSVSNIFNKFFVSVADNIGKDLSEQEVTNHPSVRKVREKANQGHKLTFNPISSWQVDKYLSRIDSKKATGLDNLSVKVLNKVKPAM</sequence>